<organism evidence="2 3">
    <name type="scientific">Halomicronema hongdechloris C2206</name>
    <dbReference type="NCBI Taxonomy" id="1641165"/>
    <lineage>
        <taxon>Bacteria</taxon>
        <taxon>Bacillati</taxon>
        <taxon>Cyanobacteriota</taxon>
        <taxon>Cyanophyceae</taxon>
        <taxon>Nodosilineales</taxon>
        <taxon>Nodosilineaceae</taxon>
        <taxon>Halomicronema</taxon>
    </lineage>
</organism>
<protein>
    <recommendedName>
        <fullName evidence="1">Putative restriction endonuclease domain-containing protein</fullName>
    </recommendedName>
</protein>
<dbReference type="STRING" id="1641165.XM38_17645"/>
<accession>A0A1Z3HKG2</accession>
<dbReference type="SUPFAM" id="SSF52980">
    <property type="entry name" value="Restriction endonuclease-like"/>
    <property type="match status" value="1"/>
</dbReference>
<dbReference type="PANTHER" id="PTHR34107:SF2">
    <property type="entry name" value="SLL0888 PROTEIN"/>
    <property type="match status" value="1"/>
</dbReference>
<dbReference type="InterPro" id="IPR011335">
    <property type="entry name" value="Restrct_endonuc-II-like"/>
</dbReference>
<dbReference type="KEGG" id="hhg:XM38_017350"/>
<dbReference type="AlphaFoldDB" id="A0A1Z3HKG2"/>
<evidence type="ECO:0000313" key="2">
    <source>
        <dbReference type="EMBL" id="ASC70788.1"/>
    </source>
</evidence>
<dbReference type="Pfam" id="PF05685">
    <property type="entry name" value="Uma2"/>
    <property type="match status" value="1"/>
</dbReference>
<feature type="domain" description="Putative restriction endonuclease" evidence="1">
    <location>
        <begin position="12"/>
        <end position="185"/>
    </location>
</feature>
<dbReference type="CDD" id="cd06260">
    <property type="entry name" value="DUF820-like"/>
    <property type="match status" value="1"/>
</dbReference>
<dbReference type="PANTHER" id="PTHR34107">
    <property type="entry name" value="SLL0198 PROTEIN-RELATED"/>
    <property type="match status" value="1"/>
</dbReference>
<evidence type="ECO:0000313" key="3">
    <source>
        <dbReference type="Proteomes" id="UP000191901"/>
    </source>
</evidence>
<name>A0A1Z3HKG2_9CYAN</name>
<dbReference type="RefSeq" id="WP_080811349.1">
    <property type="nucleotide sequence ID" value="NZ_CP021983.2"/>
</dbReference>
<dbReference type="Proteomes" id="UP000191901">
    <property type="component" value="Chromosome"/>
</dbReference>
<dbReference type="Gene3D" id="3.90.1570.10">
    <property type="entry name" value="tt1808, chain A"/>
    <property type="match status" value="1"/>
</dbReference>
<reference evidence="2 3" key="1">
    <citation type="journal article" date="2016" name="Biochim. Biophys. Acta">
        <title>Characterization of red-shifted phycobilisomes isolated from the chlorophyll f-containing cyanobacterium Halomicronema hongdechloris.</title>
        <authorList>
            <person name="Li Y."/>
            <person name="Lin Y."/>
            <person name="Garvey C.J."/>
            <person name="Birch D."/>
            <person name="Corkery R.W."/>
            <person name="Loughlin P.C."/>
            <person name="Scheer H."/>
            <person name="Willows R.D."/>
            <person name="Chen M."/>
        </authorList>
    </citation>
    <scope>NUCLEOTIDE SEQUENCE [LARGE SCALE GENOMIC DNA]</scope>
    <source>
        <strain evidence="2 3">C2206</strain>
    </source>
</reference>
<sequence>MTQANLKIVTFADYLAYDDGTDRRYELTYGDLIEVPPESDENVLISRALDRAFSDIVGFQRVRTHQLALEVLGQPKNRFPDLTVLRPEHLEQLQALGQSAITLEMAPPLLVVEVVSSGAESRRRDYFDKRNQYEWRGIPEYWIVDPQEGRVTVLAMVEGTYTETVFNQDDTVVSPTFSQWQLTVEEMFHKIQRD</sequence>
<dbReference type="InterPro" id="IPR012296">
    <property type="entry name" value="Nuclease_put_TT1808"/>
</dbReference>
<evidence type="ECO:0000259" key="1">
    <source>
        <dbReference type="Pfam" id="PF05685"/>
    </source>
</evidence>
<dbReference type="EMBL" id="CP021983">
    <property type="protein sequence ID" value="ASC70788.1"/>
    <property type="molecule type" value="Genomic_DNA"/>
</dbReference>
<keyword evidence="3" id="KW-1185">Reference proteome</keyword>
<proteinExistence type="predicted"/>
<gene>
    <name evidence="2" type="ORF">XM38_017350</name>
</gene>
<dbReference type="OrthoDB" id="428427at2"/>
<dbReference type="InterPro" id="IPR008538">
    <property type="entry name" value="Uma2"/>
</dbReference>